<dbReference type="EMBL" id="WTPX01000107">
    <property type="protein sequence ID" value="NNJ26918.1"/>
    <property type="molecule type" value="Genomic_DNA"/>
</dbReference>
<evidence type="ECO:0000313" key="2">
    <source>
        <dbReference type="EMBL" id="NNJ26918.1"/>
    </source>
</evidence>
<protein>
    <submittedName>
        <fullName evidence="2">Uncharacterized protein</fullName>
    </submittedName>
</protein>
<name>A0ABX1VHZ9_9PLAN</name>
<reference evidence="2 3" key="1">
    <citation type="journal article" date="2020" name="Syst. Appl. Microbiol.">
        <title>Alienimonas chondri sp. nov., a novel planctomycete isolated from the biofilm of the red alga Chondrus crispus.</title>
        <authorList>
            <person name="Vitorino I."/>
            <person name="Albuquerque L."/>
            <person name="Wiegand S."/>
            <person name="Kallscheuer N."/>
            <person name="da Costa M.S."/>
            <person name="Lobo-da-Cunha A."/>
            <person name="Jogler C."/>
            <person name="Lage O.M."/>
        </authorList>
    </citation>
    <scope>NUCLEOTIDE SEQUENCE [LARGE SCALE GENOMIC DNA]</scope>
    <source>
        <strain evidence="2 3">LzC2</strain>
    </source>
</reference>
<organism evidence="2 3">
    <name type="scientific">Alienimonas chondri</name>
    <dbReference type="NCBI Taxonomy" id="2681879"/>
    <lineage>
        <taxon>Bacteria</taxon>
        <taxon>Pseudomonadati</taxon>
        <taxon>Planctomycetota</taxon>
        <taxon>Planctomycetia</taxon>
        <taxon>Planctomycetales</taxon>
        <taxon>Planctomycetaceae</taxon>
        <taxon>Alienimonas</taxon>
    </lineage>
</organism>
<comment type="caution">
    <text evidence="2">The sequence shown here is derived from an EMBL/GenBank/DDBJ whole genome shotgun (WGS) entry which is preliminary data.</text>
</comment>
<evidence type="ECO:0000313" key="3">
    <source>
        <dbReference type="Proteomes" id="UP000609651"/>
    </source>
</evidence>
<sequence>MSAPNLTAATQGRGFGSKARPADGRKTRLGRSALILIALAAASFGSVGCQSVPIAHVDGSTARLVAAVDAKRAGHDVAYAPATPERTIILAGAR</sequence>
<proteinExistence type="predicted"/>
<keyword evidence="3" id="KW-1185">Reference proteome</keyword>
<gene>
    <name evidence="2" type="ORF">LzC2_30140</name>
</gene>
<dbReference type="RefSeq" id="WP_171188416.1">
    <property type="nucleotide sequence ID" value="NZ_WTPX01000107.1"/>
</dbReference>
<dbReference type="Proteomes" id="UP000609651">
    <property type="component" value="Unassembled WGS sequence"/>
</dbReference>
<accession>A0ABX1VHZ9</accession>
<feature type="region of interest" description="Disordered" evidence="1">
    <location>
        <begin position="1"/>
        <end position="24"/>
    </location>
</feature>
<evidence type="ECO:0000256" key="1">
    <source>
        <dbReference type="SAM" id="MobiDB-lite"/>
    </source>
</evidence>
<feature type="compositionally biased region" description="Polar residues" evidence="1">
    <location>
        <begin position="1"/>
        <end position="10"/>
    </location>
</feature>